<comment type="caution">
    <text evidence="8">The sequence shown here is derived from an EMBL/GenBank/DDBJ whole genome shotgun (WGS) entry which is preliminary data.</text>
</comment>
<protein>
    <recommendedName>
        <fullName evidence="2">histidine kinase</fullName>
        <ecNumber evidence="2">2.7.13.3</ecNumber>
    </recommendedName>
</protein>
<accession>A0A397PGK4</accession>
<dbReference type="SUPFAM" id="SSF47384">
    <property type="entry name" value="Homodimeric domain of signal transducing histidine kinase"/>
    <property type="match status" value="1"/>
</dbReference>
<keyword evidence="3" id="KW-0597">Phosphoprotein</keyword>
<evidence type="ECO:0000313" key="9">
    <source>
        <dbReference type="Proteomes" id="UP000266568"/>
    </source>
</evidence>
<dbReference type="SMART" id="SM00028">
    <property type="entry name" value="TPR"/>
    <property type="match status" value="4"/>
</dbReference>
<dbReference type="Gene3D" id="3.30.565.10">
    <property type="entry name" value="Histidine kinase-like ATPase, C-terminal domain"/>
    <property type="match status" value="1"/>
</dbReference>
<name>A0A397PGK4_9SPHN</name>
<proteinExistence type="predicted"/>
<reference evidence="8 9" key="1">
    <citation type="submission" date="2018-08" db="EMBL/GenBank/DDBJ databases">
        <title>Genomic Encyclopedia of Type Strains, Phase IV (KMG-IV): sequencing the most valuable type-strain genomes for metagenomic binning, comparative biology and taxonomic classification.</title>
        <authorList>
            <person name="Goeker M."/>
        </authorList>
    </citation>
    <scope>NUCLEOTIDE SEQUENCE [LARGE SCALE GENOMIC DNA]</scope>
    <source>
        <strain evidence="8 9">DSM 25527</strain>
    </source>
</reference>
<dbReference type="SMART" id="SM00387">
    <property type="entry name" value="HATPase_c"/>
    <property type="match status" value="1"/>
</dbReference>
<keyword evidence="6" id="KW-0472">Membrane</keyword>
<dbReference type="PANTHER" id="PTHR45339">
    <property type="entry name" value="HYBRID SIGNAL TRANSDUCTION HISTIDINE KINASE J"/>
    <property type="match status" value="1"/>
</dbReference>
<dbReference type="InterPro" id="IPR003661">
    <property type="entry name" value="HisK_dim/P_dom"/>
</dbReference>
<evidence type="ECO:0000256" key="3">
    <source>
        <dbReference type="ARBA" id="ARBA00022553"/>
    </source>
</evidence>
<dbReference type="CDD" id="cd00082">
    <property type="entry name" value="HisKA"/>
    <property type="match status" value="1"/>
</dbReference>
<evidence type="ECO:0000256" key="2">
    <source>
        <dbReference type="ARBA" id="ARBA00012438"/>
    </source>
</evidence>
<feature type="repeat" description="TPR" evidence="5">
    <location>
        <begin position="167"/>
        <end position="200"/>
    </location>
</feature>
<dbReference type="Pfam" id="PF02518">
    <property type="entry name" value="HATPase_c"/>
    <property type="match status" value="1"/>
</dbReference>
<dbReference type="PRINTS" id="PR00344">
    <property type="entry name" value="BCTRLSENSOR"/>
</dbReference>
<dbReference type="Pfam" id="PF13424">
    <property type="entry name" value="TPR_12"/>
    <property type="match status" value="1"/>
</dbReference>
<comment type="catalytic activity">
    <reaction evidence="1">
        <text>ATP + protein L-histidine = ADP + protein N-phospho-L-histidine.</text>
        <dbReference type="EC" id="2.7.13.3"/>
    </reaction>
</comment>
<dbReference type="SUPFAM" id="SSF55874">
    <property type="entry name" value="ATPase domain of HSP90 chaperone/DNA topoisomerase II/histidine kinase"/>
    <property type="match status" value="1"/>
</dbReference>
<dbReference type="InterPro" id="IPR036890">
    <property type="entry name" value="HATPase_C_sf"/>
</dbReference>
<keyword evidence="6" id="KW-1133">Transmembrane helix</keyword>
<evidence type="ECO:0000256" key="6">
    <source>
        <dbReference type="SAM" id="Phobius"/>
    </source>
</evidence>
<dbReference type="InterPro" id="IPR003594">
    <property type="entry name" value="HATPase_dom"/>
</dbReference>
<evidence type="ECO:0000256" key="4">
    <source>
        <dbReference type="ARBA" id="ARBA00023012"/>
    </source>
</evidence>
<dbReference type="GO" id="GO:0000155">
    <property type="term" value="F:phosphorelay sensor kinase activity"/>
    <property type="evidence" value="ECO:0007669"/>
    <property type="project" value="InterPro"/>
</dbReference>
<feature type="domain" description="Histidine kinase" evidence="7">
    <location>
        <begin position="464"/>
        <end position="684"/>
    </location>
</feature>
<sequence length="834" mass="90200">MIGASLRALLALFAILTATVVIAPAYAERVAAPSRPDPAGAAVETLIASAKGEMLANPEQAAVQALAAEKRIRSDPAVPDRAIALATAQWLQGEAYVRLNEIDRARPLIDRAWGTVSKRAPSSKLAGDIMLSRGGVHSAIPDVAAALADYHKAFEIYRAIDDRRAEAVALLQIASLYVQASDHATALRYYDQVLDIYQGDPNLLLALYNSRGNALKQMERGADALVQFQQALALAEKMGSRSQQGRILRNMARTEIELGDLNAAARAIDRGLALAGSDGDTTARAQFLGISATLAQRQGHVERARRLIDRALADVDIDTSTLAYRDLHETAYQIYKASGDEQEALEHLEALKRLDDQTAQLAASTNTALMAARFDYTNQNLRIAQLKAEELRRSVKYERESARFQRIIFVGVAVATLILVTLLTIGLFTIRRSRNQVRAANVDLGASNTALAKALAAKTEFLATTSHEIRTPLNGILGMTQVMLADRRLAAETRDRIEIVHGAGITMRALVDDILDVAKIETGNMTIEHAEMDVRAELRDVARMWEEQARAKGIDFVIDLNDCPVRVMGDAARLRQIVFNLLANALKFTARGRITLAARATDGDAGRRTLISVGDTGIGIEADKLDTIFESFHQADTSTTRRFGGTGLGLAICRSLARAMDGDVRVESVPGEGSTFTVDLPLVEAEGDTAEAQSDADDRGLLIVERNPITRSMMRALFEPCVPWIEVAGSIADAERLLATRPIGLAIVDDDTAAEAGPLATVMAGFNATAMSYRTKTVLLWRASDAQDMAVGEIGVDTIIDKPIAGTALRDRLFPISGRHETEFRDGAVVSHAA</sequence>
<dbReference type="InterPro" id="IPR004358">
    <property type="entry name" value="Sig_transdc_His_kin-like_C"/>
</dbReference>
<dbReference type="InterPro" id="IPR019734">
    <property type="entry name" value="TPR_rpt"/>
</dbReference>
<keyword evidence="9" id="KW-1185">Reference proteome</keyword>
<dbReference type="PANTHER" id="PTHR45339:SF1">
    <property type="entry name" value="HYBRID SIGNAL TRANSDUCTION HISTIDINE KINASE J"/>
    <property type="match status" value="1"/>
</dbReference>
<dbReference type="Pfam" id="PF00512">
    <property type="entry name" value="HisKA"/>
    <property type="match status" value="1"/>
</dbReference>
<dbReference type="FunFam" id="3.30.565.10:FF:000010">
    <property type="entry name" value="Sensor histidine kinase RcsC"/>
    <property type="match status" value="1"/>
</dbReference>
<keyword evidence="5" id="KW-0802">TPR repeat</keyword>
<dbReference type="RefSeq" id="WP_170150956.1">
    <property type="nucleotide sequence ID" value="NZ_QXDC01000002.1"/>
</dbReference>
<dbReference type="PROSITE" id="PS50109">
    <property type="entry name" value="HIS_KIN"/>
    <property type="match status" value="1"/>
</dbReference>
<dbReference type="Gene3D" id="1.25.40.10">
    <property type="entry name" value="Tetratricopeptide repeat domain"/>
    <property type="match status" value="2"/>
</dbReference>
<evidence type="ECO:0000259" key="7">
    <source>
        <dbReference type="PROSITE" id="PS50109"/>
    </source>
</evidence>
<organism evidence="8 9">
    <name type="scientific">Hephaestia caeni</name>
    <dbReference type="NCBI Taxonomy" id="645617"/>
    <lineage>
        <taxon>Bacteria</taxon>
        <taxon>Pseudomonadati</taxon>
        <taxon>Pseudomonadota</taxon>
        <taxon>Alphaproteobacteria</taxon>
        <taxon>Sphingomonadales</taxon>
        <taxon>Sphingomonadaceae</taxon>
        <taxon>Hephaestia</taxon>
    </lineage>
</organism>
<evidence type="ECO:0000256" key="5">
    <source>
        <dbReference type="PROSITE-ProRule" id="PRU00339"/>
    </source>
</evidence>
<dbReference type="EC" id="2.7.13.3" evidence="2"/>
<dbReference type="Gene3D" id="1.10.287.130">
    <property type="match status" value="1"/>
</dbReference>
<evidence type="ECO:0000256" key="1">
    <source>
        <dbReference type="ARBA" id="ARBA00000085"/>
    </source>
</evidence>
<gene>
    <name evidence="8" type="ORF">DFR49_1564</name>
</gene>
<dbReference type="InterPro" id="IPR036097">
    <property type="entry name" value="HisK_dim/P_sf"/>
</dbReference>
<dbReference type="SUPFAM" id="SSF48452">
    <property type="entry name" value="TPR-like"/>
    <property type="match status" value="2"/>
</dbReference>
<feature type="transmembrane region" description="Helical" evidence="6">
    <location>
        <begin position="407"/>
        <end position="430"/>
    </location>
</feature>
<dbReference type="InterPro" id="IPR011990">
    <property type="entry name" value="TPR-like_helical_dom_sf"/>
</dbReference>
<keyword evidence="6" id="KW-0812">Transmembrane</keyword>
<dbReference type="AlphaFoldDB" id="A0A397PGK4"/>
<dbReference type="InterPro" id="IPR005467">
    <property type="entry name" value="His_kinase_dom"/>
</dbReference>
<dbReference type="PROSITE" id="PS50005">
    <property type="entry name" value="TPR"/>
    <property type="match status" value="1"/>
</dbReference>
<dbReference type="SMART" id="SM00388">
    <property type="entry name" value="HisKA"/>
    <property type="match status" value="1"/>
</dbReference>
<evidence type="ECO:0000313" key="8">
    <source>
        <dbReference type="EMBL" id="RIA46999.1"/>
    </source>
</evidence>
<dbReference type="EMBL" id="QXDC01000002">
    <property type="protein sequence ID" value="RIA46999.1"/>
    <property type="molecule type" value="Genomic_DNA"/>
</dbReference>
<dbReference type="Proteomes" id="UP000266568">
    <property type="component" value="Unassembled WGS sequence"/>
</dbReference>
<keyword evidence="4" id="KW-0902">Two-component regulatory system</keyword>
<dbReference type="CDD" id="cd16922">
    <property type="entry name" value="HATPase_EvgS-ArcB-TorS-like"/>
    <property type="match status" value="1"/>
</dbReference>